<keyword evidence="4" id="KW-0186">Copper</keyword>
<evidence type="ECO:0000256" key="4">
    <source>
        <dbReference type="RuleBase" id="RU367022"/>
    </source>
</evidence>
<sequence length="148" mass="16366">MSSTTMMGMDDMRMTFFFSSTTPPFSTNWTPNTTGQYAGTCIFLIAFAAVFRALLAVRVNFSLLMTAVDMHRNRGVYEPYQNEKAPQHSWRAKDAILTGFMDLVLAAVAYLLMIAVMTMNVGYFLSVLAGVFVGSVMFGRFIANAAAH</sequence>
<keyword evidence="4" id="KW-0406">Ion transport</keyword>
<name>W9VL53_9EURO</name>
<dbReference type="GO" id="GO:0005886">
    <property type="term" value="C:plasma membrane"/>
    <property type="evidence" value="ECO:0007669"/>
    <property type="project" value="TreeGrafter"/>
</dbReference>
<keyword evidence="4" id="KW-0187">Copper transport</keyword>
<keyword evidence="4" id="KW-0813">Transport</keyword>
<dbReference type="Proteomes" id="UP000019471">
    <property type="component" value="Unassembled WGS sequence"/>
</dbReference>
<comment type="subcellular location">
    <subcellularLocation>
        <location evidence="4">Membrane</location>
        <topology evidence="4">Multi-pass membrane protein</topology>
    </subcellularLocation>
</comment>
<keyword evidence="3 4" id="KW-0472">Membrane</keyword>
<dbReference type="HOGENOM" id="CLU_090404_1_0_1"/>
<evidence type="ECO:0000256" key="2">
    <source>
        <dbReference type="ARBA" id="ARBA00022989"/>
    </source>
</evidence>
<dbReference type="GeneID" id="19197390"/>
<proteinExistence type="inferred from homology"/>
<dbReference type="EMBL" id="AMGX01000036">
    <property type="protein sequence ID" value="EXJ56248.1"/>
    <property type="molecule type" value="Genomic_DNA"/>
</dbReference>
<dbReference type="PANTHER" id="PTHR12483">
    <property type="entry name" value="SOLUTE CARRIER FAMILY 31 COPPER TRANSPORTERS"/>
    <property type="match status" value="1"/>
</dbReference>
<protein>
    <recommendedName>
        <fullName evidence="4">Copper transport protein</fullName>
    </recommendedName>
</protein>
<dbReference type="PANTHER" id="PTHR12483:SF120">
    <property type="entry name" value="HIGH-AFFINITY COPPER TRANSPORTER CTRA2"/>
    <property type="match status" value="1"/>
</dbReference>
<keyword evidence="2 4" id="KW-1133">Transmembrane helix</keyword>
<dbReference type="Pfam" id="PF04145">
    <property type="entry name" value="Ctr"/>
    <property type="match status" value="1"/>
</dbReference>
<evidence type="ECO:0000256" key="1">
    <source>
        <dbReference type="ARBA" id="ARBA00022692"/>
    </source>
</evidence>
<evidence type="ECO:0000313" key="6">
    <source>
        <dbReference type="Proteomes" id="UP000019471"/>
    </source>
</evidence>
<comment type="caution">
    <text evidence="5">The sequence shown here is derived from an EMBL/GenBank/DDBJ whole genome shotgun (WGS) entry which is preliminary data.</text>
</comment>
<feature type="transmembrane region" description="Helical" evidence="4">
    <location>
        <begin position="37"/>
        <end position="55"/>
    </location>
</feature>
<keyword evidence="1 4" id="KW-0812">Transmembrane</keyword>
<feature type="transmembrane region" description="Helical" evidence="4">
    <location>
        <begin position="95"/>
        <end position="117"/>
    </location>
</feature>
<dbReference type="GO" id="GO:0005375">
    <property type="term" value="F:copper ion transmembrane transporter activity"/>
    <property type="evidence" value="ECO:0007669"/>
    <property type="project" value="UniProtKB-UniRule"/>
</dbReference>
<dbReference type="OrthoDB" id="73901at2759"/>
<keyword evidence="6" id="KW-1185">Reference proteome</keyword>
<dbReference type="eggNOG" id="ENOG502SPC4">
    <property type="taxonomic scope" value="Eukaryota"/>
</dbReference>
<evidence type="ECO:0000313" key="5">
    <source>
        <dbReference type="EMBL" id="EXJ56248.1"/>
    </source>
</evidence>
<dbReference type="RefSeq" id="XP_007751463.1">
    <property type="nucleotide sequence ID" value="XM_007753273.1"/>
</dbReference>
<reference evidence="5 6" key="1">
    <citation type="submission" date="2013-03" db="EMBL/GenBank/DDBJ databases">
        <title>The Genome Sequence of Cladophialophora psammophila CBS 110553.</title>
        <authorList>
            <consortium name="The Broad Institute Genomics Platform"/>
            <person name="Cuomo C."/>
            <person name="de Hoog S."/>
            <person name="Gorbushina A."/>
            <person name="Walker B."/>
            <person name="Young S.K."/>
            <person name="Zeng Q."/>
            <person name="Gargeya S."/>
            <person name="Fitzgerald M."/>
            <person name="Haas B."/>
            <person name="Abouelleil A."/>
            <person name="Allen A.W."/>
            <person name="Alvarado L."/>
            <person name="Arachchi H.M."/>
            <person name="Berlin A.M."/>
            <person name="Chapman S.B."/>
            <person name="Gainer-Dewar J."/>
            <person name="Goldberg J."/>
            <person name="Griggs A."/>
            <person name="Gujja S."/>
            <person name="Hansen M."/>
            <person name="Howarth C."/>
            <person name="Imamovic A."/>
            <person name="Ireland A."/>
            <person name="Larimer J."/>
            <person name="McCowan C."/>
            <person name="Murphy C."/>
            <person name="Pearson M."/>
            <person name="Poon T.W."/>
            <person name="Priest M."/>
            <person name="Roberts A."/>
            <person name="Saif S."/>
            <person name="Shea T."/>
            <person name="Sisk P."/>
            <person name="Sykes S."/>
            <person name="Wortman J."/>
            <person name="Nusbaum C."/>
            <person name="Birren B."/>
        </authorList>
    </citation>
    <scope>NUCLEOTIDE SEQUENCE [LARGE SCALE GENOMIC DNA]</scope>
    <source>
        <strain evidence="5 6">CBS 110553</strain>
    </source>
</reference>
<dbReference type="STRING" id="1182543.W9VL53"/>
<organism evidence="5 6">
    <name type="scientific">Cladophialophora psammophila CBS 110553</name>
    <dbReference type="NCBI Taxonomy" id="1182543"/>
    <lineage>
        <taxon>Eukaryota</taxon>
        <taxon>Fungi</taxon>
        <taxon>Dikarya</taxon>
        <taxon>Ascomycota</taxon>
        <taxon>Pezizomycotina</taxon>
        <taxon>Eurotiomycetes</taxon>
        <taxon>Chaetothyriomycetidae</taxon>
        <taxon>Chaetothyriales</taxon>
        <taxon>Herpotrichiellaceae</taxon>
        <taxon>Cladophialophora</taxon>
    </lineage>
</organism>
<feature type="transmembrane region" description="Helical" evidence="4">
    <location>
        <begin position="123"/>
        <end position="143"/>
    </location>
</feature>
<accession>W9VL53</accession>
<evidence type="ECO:0000256" key="3">
    <source>
        <dbReference type="ARBA" id="ARBA00023136"/>
    </source>
</evidence>
<comment type="similarity">
    <text evidence="4">Belongs to the copper transporter (Ctr) (TC 1.A.56) family. SLC31A subfamily.</text>
</comment>
<dbReference type="AlphaFoldDB" id="W9VL53"/>
<gene>
    <name evidence="5" type="ORF">A1O5_12704</name>
</gene>
<dbReference type="InterPro" id="IPR007274">
    <property type="entry name" value="Cop_transporter"/>
</dbReference>